<reference evidence="1" key="1">
    <citation type="submission" date="2024-03" db="EMBL/GenBank/DDBJ databases">
        <title>Whole genome sequecning of epiphytes from Marcgravia umbellata leaves.</title>
        <authorList>
            <person name="Kumar G."/>
            <person name="Savka M.A."/>
        </authorList>
    </citation>
    <scope>NUCLEOTIDE SEQUENCE</scope>
    <source>
        <strain evidence="1">RIT_BL5</strain>
    </source>
</reference>
<organism evidence="1 2">
    <name type="scientific">Saccharibacillus sacchari</name>
    <dbReference type="NCBI Taxonomy" id="456493"/>
    <lineage>
        <taxon>Bacteria</taxon>
        <taxon>Bacillati</taxon>
        <taxon>Bacillota</taxon>
        <taxon>Bacilli</taxon>
        <taxon>Bacillales</taxon>
        <taxon>Paenibacillaceae</taxon>
        <taxon>Saccharibacillus</taxon>
    </lineage>
</organism>
<gene>
    <name evidence="1" type="ORF">WKI47_10305</name>
</gene>
<protein>
    <submittedName>
        <fullName evidence="1">AraC family transcriptional regulator</fullName>
    </submittedName>
</protein>
<dbReference type="EMBL" id="JBBKAR010000033">
    <property type="protein sequence ID" value="MEJ8304283.1"/>
    <property type="molecule type" value="Genomic_DNA"/>
</dbReference>
<accession>A0ACC6PBJ1</accession>
<comment type="caution">
    <text evidence="1">The sequence shown here is derived from an EMBL/GenBank/DDBJ whole genome shotgun (WGS) entry which is preliminary data.</text>
</comment>
<dbReference type="Proteomes" id="UP001380953">
    <property type="component" value="Unassembled WGS sequence"/>
</dbReference>
<sequence length="269" mass="31064">MLKLVKCGFNSTHPEGILIDRPQGSGYYVFVLFKSRTQVQLTERSWMANPDTWTIFRPDTPYRYRNLDPSFVNDWLHFGGEEAEALLSELQLPLDEPVPAVYSASLSRLVMELQRSVWLGGPLQERIISSDLTGFLMKLGNLRRLRPRPERTDRYFPQLSEIRSRLYSMPQQRYTIDELAAEVSLSRSHFQHVYKELFGCPVSLDMIHSRLEFAKYLLENGSQSVGVVSALCGYENETHFMRQFKKFTGRTPSGYRKSLRTLSPTLPGK</sequence>
<proteinExistence type="predicted"/>
<evidence type="ECO:0000313" key="1">
    <source>
        <dbReference type="EMBL" id="MEJ8304283.1"/>
    </source>
</evidence>
<evidence type="ECO:0000313" key="2">
    <source>
        <dbReference type="Proteomes" id="UP001380953"/>
    </source>
</evidence>
<name>A0ACC6PBJ1_9BACL</name>
<keyword evidence="2" id="KW-1185">Reference proteome</keyword>